<gene>
    <name evidence="2" type="ORF">CWB99_21855</name>
</gene>
<dbReference type="Gene3D" id="1.25.10.10">
    <property type="entry name" value="Leucine-rich Repeat Variant"/>
    <property type="match status" value="1"/>
</dbReference>
<proteinExistence type="predicted"/>
<evidence type="ECO:0000313" key="2">
    <source>
        <dbReference type="EMBL" id="TMP24656.1"/>
    </source>
</evidence>
<accession>A0A5S3WHR0</accession>
<dbReference type="Proteomes" id="UP000310249">
    <property type="component" value="Unassembled WGS sequence"/>
</dbReference>
<dbReference type="RefSeq" id="WP_138549919.1">
    <property type="nucleotide sequence ID" value="NZ_PNCH01000005.1"/>
</dbReference>
<evidence type="ECO:0000313" key="3">
    <source>
        <dbReference type="Proteomes" id="UP000310249"/>
    </source>
</evidence>
<evidence type="ECO:0000256" key="1">
    <source>
        <dbReference type="SAM" id="MobiDB-lite"/>
    </source>
</evidence>
<reference evidence="2 3" key="1">
    <citation type="submission" date="2018-01" db="EMBL/GenBank/DDBJ databases">
        <authorList>
            <person name="Paulsen S."/>
            <person name="Gram L.K."/>
        </authorList>
    </citation>
    <scope>NUCLEOTIDE SEQUENCE [LARGE SCALE GENOMIC DNA]</scope>
    <source>
        <strain evidence="2 3">S2676</strain>
    </source>
</reference>
<dbReference type="OrthoDB" id="6312431at2"/>
<evidence type="ECO:0008006" key="4">
    <source>
        <dbReference type="Google" id="ProtNLM"/>
    </source>
</evidence>
<comment type="caution">
    <text evidence="2">The sequence shown here is derived from an EMBL/GenBank/DDBJ whole genome shotgun (WGS) entry which is preliminary data.</text>
</comment>
<dbReference type="InterPro" id="IPR011030">
    <property type="entry name" value="Lipovitellin_superhlx_dom"/>
</dbReference>
<name>A0A5S3WHR0_9GAMM</name>
<protein>
    <recommendedName>
        <fullName evidence="4">Vitellogenin domain-containing protein</fullName>
    </recommendedName>
</protein>
<dbReference type="EMBL" id="PNCI01000068">
    <property type="protein sequence ID" value="TMP24656.1"/>
    <property type="molecule type" value="Genomic_DNA"/>
</dbReference>
<feature type="region of interest" description="Disordered" evidence="1">
    <location>
        <begin position="184"/>
        <end position="203"/>
    </location>
</feature>
<dbReference type="AlphaFoldDB" id="A0A5S3WHR0"/>
<dbReference type="InterPro" id="IPR011989">
    <property type="entry name" value="ARM-like"/>
</dbReference>
<organism evidence="2 3">
    <name type="scientific">Pseudoalteromonas rubra</name>
    <dbReference type="NCBI Taxonomy" id="43658"/>
    <lineage>
        <taxon>Bacteria</taxon>
        <taxon>Pseudomonadati</taxon>
        <taxon>Pseudomonadota</taxon>
        <taxon>Gammaproteobacteria</taxon>
        <taxon>Alteromonadales</taxon>
        <taxon>Pseudoalteromonadaceae</taxon>
        <taxon>Pseudoalteromonas</taxon>
    </lineage>
</organism>
<dbReference type="SUPFAM" id="SSF48431">
    <property type="entry name" value="Lipovitellin-phosvitin complex, superhelical domain"/>
    <property type="match status" value="1"/>
</dbReference>
<reference evidence="3" key="2">
    <citation type="submission" date="2019-06" db="EMBL/GenBank/DDBJ databases">
        <title>Co-occurence of chitin degradation, pigmentation and bioactivity in marine Pseudoalteromonas.</title>
        <authorList>
            <person name="Sonnenschein E.C."/>
            <person name="Bech P.K."/>
        </authorList>
    </citation>
    <scope>NUCLEOTIDE SEQUENCE [LARGE SCALE GENOMIC DNA]</scope>
    <source>
        <strain evidence="3">S2676</strain>
    </source>
</reference>
<sequence length="525" mass="58736">MKRIIITLAFLSLLGIVFFVFSGTYQRVNERSEVDSLETGDIKNTLGEVQTSGYQVVIQSAVLSEKGTAYAHSDLSWKMYFYPNTDPSSVSPALLTDIEFISDSKIQPMPQQLPFYFSYNGQQFTQSDMLGLTQAHPLWVLPKVLDLMSYSLTEPLTFTDALGKSTYRFQKSGNTISRVKIEQQRQQDQQEQESWGLTLKPSDNRVANQPNLQKLDYSNQQILHQGTQQYEVIQTVTILPIEHMHTDQTNWDASHNKGIMSPDNQSALVEITAENFLKQLEQLADSLDPAVAKAIGQFMLENYDYGTLKAYLKDHAGLSSALIYSLQKAQTLEAEQTLADLLTERDLSQSSLQKVAMALGRIENASNVAFASLQSVADDTAEQALADVALLSIGTMSKFSPQQSQQVARFLNRKLTESQQLSTAILAIANSKNPALIERLPDYLHHIDTQVRRNAIKSLAHNEAYQDQVIASLAGTSDVNAIDAFIRTYERAGYALSSENIEKLTEFYQTTTHPIIKKRLATVIR</sequence>